<evidence type="ECO:0000256" key="1">
    <source>
        <dbReference type="SAM" id="MobiDB-lite"/>
    </source>
</evidence>
<feature type="region of interest" description="Disordered" evidence="1">
    <location>
        <begin position="25"/>
        <end position="89"/>
    </location>
</feature>
<proteinExistence type="predicted"/>
<gene>
    <name evidence="3" type="ORF">O9Z63_01400</name>
</gene>
<evidence type="ECO:0008006" key="5">
    <source>
        <dbReference type="Google" id="ProtNLM"/>
    </source>
</evidence>
<feature type="signal peptide" evidence="2">
    <location>
        <begin position="1"/>
        <end position="22"/>
    </location>
</feature>
<dbReference type="EMBL" id="CP115396">
    <property type="protein sequence ID" value="WBO84911.1"/>
    <property type="molecule type" value="Genomic_DNA"/>
</dbReference>
<reference evidence="3 4" key="1">
    <citation type="journal article" date="2011" name="Int. J. Syst. Evol. Microbiol.">
        <title>Hymenobacter yonginensis sp. nov., isolated from a mesotrophic artificial lake.</title>
        <authorList>
            <person name="Joung Y."/>
            <person name="Cho S.H."/>
            <person name="Kim H."/>
            <person name="Kim S.B."/>
            <person name="Joh K."/>
        </authorList>
    </citation>
    <scope>NUCLEOTIDE SEQUENCE [LARGE SCALE GENOMIC DNA]</scope>
    <source>
        <strain evidence="3 4">KCTC 22745</strain>
    </source>
</reference>
<feature type="compositionally biased region" description="Basic residues" evidence="1">
    <location>
        <begin position="47"/>
        <end position="57"/>
    </location>
</feature>
<accession>A0ABY7PQ49</accession>
<organism evidence="3 4">
    <name type="scientific">Hymenobacter yonginensis</name>
    <dbReference type="NCBI Taxonomy" id="748197"/>
    <lineage>
        <taxon>Bacteria</taxon>
        <taxon>Pseudomonadati</taxon>
        <taxon>Bacteroidota</taxon>
        <taxon>Cytophagia</taxon>
        <taxon>Cytophagales</taxon>
        <taxon>Hymenobacteraceae</taxon>
        <taxon>Hymenobacter</taxon>
    </lineage>
</organism>
<keyword evidence="2" id="KW-0732">Signal</keyword>
<dbReference type="RefSeq" id="WP_270127476.1">
    <property type="nucleotide sequence ID" value="NZ_CP115396.1"/>
</dbReference>
<dbReference type="SUPFAM" id="SSF50956">
    <property type="entry name" value="Thermostable phytase (3-phytase)"/>
    <property type="match status" value="1"/>
</dbReference>
<evidence type="ECO:0000313" key="3">
    <source>
        <dbReference type="EMBL" id="WBO84911.1"/>
    </source>
</evidence>
<evidence type="ECO:0000313" key="4">
    <source>
        <dbReference type="Proteomes" id="UP001211872"/>
    </source>
</evidence>
<feature type="compositionally biased region" description="Polar residues" evidence="1">
    <location>
        <begin position="25"/>
        <end position="35"/>
    </location>
</feature>
<feature type="compositionally biased region" description="Basic and acidic residues" evidence="1">
    <location>
        <begin position="36"/>
        <end position="46"/>
    </location>
</feature>
<name>A0ABY7PQ49_9BACT</name>
<protein>
    <recommendedName>
        <fullName evidence="5">Phytase-like domain-containing protein</fullName>
    </recommendedName>
</protein>
<sequence length="312" mass="33337">MSRIFLLTLGLATLLTSACSQAQNEVSNDLTATSDTNDRGGDDQKSGKKGKKGKKDKKGNDASAPLGVLQPVGELQGGIPESSGLAHGGRPGTFYTHGDAGTSPTLYLINEKGEKLGERELPVTNIDWESLADDGKGTVFITDAGNNNNTRRDLAIYRVDPQNPNSVGKISFRYPDQTAFPPAKDERNFDCEASLWNAGKVYLFTKDRANQTTSKVYSVSDQPGSHVAELLTKLSIAGEVTGADLSPDGRHLALLGREELYLLEGSDLSSALKATPKTVSLKGAGQTEGLLFLDNGTLLISTEQGALYRYKL</sequence>
<evidence type="ECO:0000256" key="2">
    <source>
        <dbReference type="SAM" id="SignalP"/>
    </source>
</evidence>
<dbReference type="Proteomes" id="UP001211872">
    <property type="component" value="Chromosome"/>
</dbReference>
<feature type="chain" id="PRO_5045268701" description="Phytase-like domain-containing protein" evidence="2">
    <location>
        <begin position="23"/>
        <end position="312"/>
    </location>
</feature>
<dbReference type="PROSITE" id="PS51257">
    <property type="entry name" value="PROKAR_LIPOPROTEIN"/>
    <property type="match status" value="1"/>
</dbReference>
<keyword evidence="4" id="KW-1185">Reference proteome</keyword>